<dbReference type="AlphaFoldDB" id="A0A2R9SUJ7"/>
<name>A0A2R9SUJ7_9BACL</name>
<keyword evidence="1" id="KW-0812">Transmembrane</keyword>
<reference evidence="2 3" key="1">
    <citation type="journal article" date="2010" name="BMC Genomics">
        <title>Genome sequence of the pattern forming Paenibacillus vortex bacterium reveals potential for thriving in complex environments.</title>
        <authorList>
            <person name="Sirota-Madi A."/>
            <person name="Olender T."/>
            <person name="Helman Y."/>
            <person name="Ingham C."/>
            <person name="Brainis I."/>
            <person name="Roth D."/>
            <person name="Hagi E."/>
            <person name="Brodsky L."/>
            <person name="Leshkowitz D."/>
            <person name="Galatenko V."/>
            <person name="Nikolaev V."/>
            <person name="Mugasimangalam R.C."/>
            <person name="Bransburg-Zabary S."/>
            <person name="Gutnick D.L."/>
            <person name="Lancet D."/>
            <person name="Ben-Jacob E."/>
        </authorList>
    </citation>
    <scope>NUCLEOTIDE SEQUENCE [LARGE SCALE GENOMIC DNA]</scope>
    <source>
        <strain evidence="2 3">V453</strain>
    </source>
</reference>
<dbReference type="Proteomes" id="UP000003094">
    <property type="component" value="Unassembled WGS sequence"/>
</dbReference>
<keyword evidence="1" id="KW-0472">Membrane</keyword>
<keyword evidence="3" id="KW-1185">Reference proteome</keyword>
<dbReference type="EMBL" id="ADHJ01000023">
    <property type="protein sequence ID" value="EFU41027.1"/>
    <property type="molecule type" value="Genomic_DNA"/>
</dbReference>
<protein>
    <submittedName>
        <fullName evidence="2">Uncharacterized protein</fullName>
    </submittedName>
</protein>
<dbReference type="KEGG" id="pvo:PVOR_15379"/>
<feature type="transmembrane region" description="Helical" evidence="1">
    <location>
        <begin position="6"/>
        <end position="22"/>
    </location>
</feature>
<gene>
    <name evidence="2" type="ORF">PVOR_15379</name>
</gene>
<organism evidence="2 3">
    <name type="scientific">Paenibacillus vortex V453</name>
    <dbReference type="NCBI Taxonomy" id="715225"/>
    <lineage>
        <taxon>Bacteria</taxon>
        <taxon>Bacillati</taxon>
        <taxon>Bacillota</taxon>
        <taxon>Bacilli</taxon>
        <taxon>Bacillales</taxon>
        <taxon>Paenibacillaceae</taxon>
        <taxon>Paenibacillus</taxon>
    </lineage>
</organism>
<evidence type="ECO:0000313" key="3">
    <source>
        <dbReference type="Proteomes" id="UP000003094"/>
    </source>
</evidence>
<proteinExistence type="predicted"/>
<comment type="caution">
    <text evidence="2">The sequence shown here is derived from an EMBL/GenBank/DDBJ whole genome shotgun (WGS) entry which is preliminary data.</text>
</comment>
<evidence type="ECO:0000256" key="1">
    <source>
        <dbReference type="SAM" id="Phobius"/>
    </source>
</evidence>
<accession>A0A2R9SUJ7</accession>
<keyword evidence="1" id="KW-1133">Transmembrane helix</keyword>
<evidence type="ECO:0000313" key="2">
    <source>
        <dbReference type="EMBL" id="EFU41027.1"/>
    </source>
</evidence>
<sequence length="49" mass="5776">MEVIIMLAVNLVIGIFSVKIGMDNSRNNQQMKEMIEELREIKEILRDRN</sequence>